<evidence type="ECO:0000313" key="1">
    <source>
        <dbReference type="EMBL" id="SUZ98607.1"/>
    </source>
</evidence>
<accession>A0A381S8N5</accession>
<organism evidence="1">
    <name type="scientific">marine metagenome</name>
    <dbReference type="NCBI Taxonomy" id="408172"/>
    <lineage>
        <taxon>unclassified sequences</taxon>
        <taxon>metagenomes</taxon>
        <taxon>ecological metagenomes</taxon>
    </lineage>
</organism>
<proteinExistence type="predicted"/>
<dbReference type="EMBL" id="UINC01002620">
    <property type="protein sequence ID" value="SUZ98607.1"/>
    <property type="molecule type" value="Genomic_DNA"/>
</dbReference>
<gene>
    <name evidence="1" type="ORF">METZ01_LOCUS51461</name>
</gene>
<dbReference type="AlphaFoldDB" id="A0A381S8N5"/>
<reference evidence="1" key="1">
    <citation type="submission" date="2018-05" db="EMBL/GenBank/DDBJ databases">
        <authorList>
            <person name="Lanie J.A."/>
            <person name="Ng W.-L."/>
            <person name="Kazmierczak K.M."/>
            <person name="Andrzejewski T.M."/>
            <person name="Davidsen T.M."/>
            <person name="Wayne K.J."/>
            <person name="Tettelin H."/>
            <person name="Glass J.I."/>
            <person name="Rusch D."/>
            <person name="Podicherti R."/>
            <person name="Tsui H.-C.T."/>
            <person name="Winkler M.E."/>
        </authorList>
    </citation>
    <scope>NUCLEOTIDE SEQUENCE</scope>
</reference>
<name>A0A381S8N5_9ZZZZ</name>
<protein>
    <submittedName>
        <fullName evidence="1">Uncharacterized protein</fullName>
    </submittedName>
</protein>
<sequence length="65" mass="7439">MKQKHVAAYRQKVFLGHKEKPAVLHGGCHWVSVLKLTTNSDNYTSLPRKHVYPILESFLIPVARV</sequence>